<dbReference type="GO" id="GO:0005886">
    <property type="term" value="C:plasma membrane"/>
    <property type="evidence" value="ECO:0007669"/>
    <property type="project" value="UniProtKB-SubCell"/>
</dbReference>
<feature type="transmembrane region" description="Helical" evidence="7">
    <location>
        <begin position="20"/>
        <end position="41"/>
    </location>
</feature>
<feature type="domain" description="ABC transmembrane type-1" evidence="8">
    <location>
        <begin position="72"/>
        <end position="256"/>
    </location>
</feature>
<reference evidence="9 10" key="1">
    <citation type="submission" date="2019-08" db="EMBL/GenBank/DDBJ databases">
        <title>In-depth cultivation of the pig gut microbiome towards novel bacterial diversity and tailored functional studies.</title>
        <authorList>
            <person name="Wylensek D."/>
            <person name="Hitch T.C.A."/>
            <person name="Clavel T."/>
        </authorList>
    </citation>
    <scope>NUCLEOTIDE SEQUENCE [LARGE SCALE GENOMIC DNA]</scope>
    <source>
        <strain evidence="9 10">NM-380-WT-3C1</strain>
    </source>
</reference>
<dbReference type="Pfam" id="PF00528">
    <property type="entry name" value="BPD_transp_1"/>
    <property type="match status" value="1"/>
</dbReference>
<sequence length="270" mass="30819">MKLKNKKENVNPIIAFIDKYQTIFSLLLFFLTWEVLCRVFHVNEAFLCTPSSALKHLFLKQPDAEYHWFINIKATMTEFILGFSITAILGVFISVCLIWSKTLQKMVMPIFVFFQSMPNIAIIPILLIWIGYGLKTNIVIAFIASFFPMVVNTMAGLNSVDEDLLDLVRYLKASKLKVFLKIRLPMALPYIFSSLKICTSLSVMGVIVGELYASDKGLGYVIANSQKYMDTPPMFASLIVMSMLAWGMYVLVTILERVCMPWKFVKKIDD</sequence>
<evidence type="ECO:0000256" key="6">
    <source>
        <dbReference type="ARBA" id="ARBA00023136"/>
    </source>
</evidence>
<dbReference type="SUPFAM" id="SSF161098">
    <property type="entry name" value="MetI-like"/>
    <property type="match status" value="1"/>
</dbReference>
<evidence type="ECO:0000256" key="1">
    <source>
        <dbReference type="ARBA" id="ARBA00004651"/>
    </source>
</evidence>
<dbReference type="CDD" id="cd06261">
    <property type="entry name" value="TM_PBP2"/>
    <property type="match status" value="1"/>
</dbReference>
<keyword evidence="3" id="KW-1003">Cell membrane</keyword>
<feature type="transmembrane region" description="Helical" evidence="7">
    <location>
        <begin position="187"/>
        <end position="213"/>
    </location>
</feature>
<dbReference type="PANTHER" id="PTHR30151:SF20">
    <property type="entry name" value="ABC TRANSPORTER PERMEASE PROTEIN HI_0355-RELATED"/>
    <property type="match status" value="1"/>
</dbReference>
<dbReference type="InterPro" id="IPR035906">
    <property type="entry name" value="MetI-like_sf"/>
</dbReference>
<dbReference type="PANTHER" id="PTHR30151">
    <property type="entry name" value="ALKANE SULFONATE ABC TRANSPORTER-RELATED, MEMBRANE SUBUNIT"/>
    <property type="match status" value="1"/>
</dbReference>
<evidence type="ECO:0000259" key="8">
    <source>
        <dbReference type="PROSITE" id="PS50928"/>
    </source>
</evidence>
<dbReference type="Gene3D" id="1.10.3720.10">
    <property type="entry name" value="MetI-like"/>
    <property type="match status" value="1"/>
</dbReference>
<evidence type="ECO:0000256" key="3">
    <source>
        <dbReference type="ARBA" id="ARBA00022475"/>
    </source>
</evidence>
<feature type="transmembrane region" description="Helical" evidence="7">
    <location>
        <begin position="79"/>
        <end position="99"/>
    </location>
</feature>
<evidence type="ECO:0000256" key="5">
    <source>
        <dbReference type="ARBA" id="ARBA00022989"/>
    </source>
</evidence>
<dbReference type="PROSITE" id="PS50928">
    <property type="entry name" value="ABC_TM1"/>
    <property type="match status" value="1"/>
</dbReference>
<feature type="transmembrane region" description="Helical" evidence="7">
    <location>
        <begin position="138"/>
        <end position="160"/>
    </location>
</feature>
<keyword evidence="6 7" id="KW-0472">Membrane</keyword>
<dbReference type="EMBL" id="VUNN01000010">
    <property type="protein sequence ID" value="MSU06350.1"/>
    <property type="molecule type" value="Genomic_DNA"/>
</dbReference>
<keyword evidence="5 7" id="KW-1133">Transmembrane helix</keyword>
<protein>
    <submittedName>
        <fullName evidence="9">ABC transporter permease</fullName>
    </submittedName>
</protein>
<keyword evidence="4 7" id="KW-0812">Transmembrane</keyword>
<feature type="transmembrane region" description="Helical" evidence="7">
    <location>
        <begin position="111"/>
        <end position="132"/>
    </location>
</feature>
<comment type="subcellular location">
    <subcellularLocation>
        <location evidence="1 7">Cell membrane</location>
        <topology evidence="1 7">Multi-pass membrane protein</topology>
    </subcellularLocation>
</comment>
<evidence type="ECO:0000313" key="10">
    <source>
        <dbReference type="Proteomes" id="UP000460549"/>
    </source>
</evidence>
<dbReference type="GO" id="GO:0055085">
    <property type="term" value="P:transmembrane transport"/>
    <property type="evidence" value="ECO:0007669"/>
    <property type="project" value="InterPro"/>
</dbReference>
<keyword evidence="2 7" id="KW-0813">Transport</keyword>
<comment type="caution">
    <text evidence="9">The sequence shown here is derived from an EMBL/GenBank/DDBJ whole genome shotgun (WGS) entry which is preliminary data.</text>
</comment>
<dbReference type="RefSeq" id="WP_154425324.1">
    <property type="nucleotide sequence ID" value="NZ_VUNN01000010.1"/>
</dbReference>
<evidence type="ECO:0000256" key="2">
    <source>
        <dbReference type="ARBA" id="ARBA00022448"/>
    </source>
</evidence>
<dbReference type="Proteomes" id="UP000460549">
    <property type="component" value="Unassembled WGS sequence"/>
</dbReference>
<keyword evidence="10" id="KW-1185">Reference proteome</keyword>
<evidence type="ECO:0000256" key="4">
    <source>
        <dbReference type="ARBA" id="ARBA00022692"/>
    </source>
</evidence>
<dbReference type="AlphaFoldDB" id="A0A7X2TRP7"/>
<gene>
    <name evidence="9" type="ORF">FYJ80_06095</name>
</gene>
<evidence type="ECO:0000313" key="9">
    <source>
        <dbReference type="EMBL" id="MSU06350.1"/>
    </source>
</evidence>
<accession>A0A7X2TRP7</accession>
<organism evidence="9 10">
    <name type="scientific">Bullifex porci</name>
    <dbReference type="NCBI Taxonomy" id="2606638"/>
    <lineage>
        <taxon>Bacteria</taxon>
        <taxon>Pseudomonadati</taxon>
        <taxon>Spirochaetota</taxon>
        <taxon>Spirochaetia</taxon>
        <taxon>Spirochaetales</taxon>
        <taxon>Spirochaetaceae</taxon>
        <taxon>Bullifex</taxon>
    </lineage>
</organism>
<comment type="similarity">
    <text evidence="7">Belongs to the binding-protein-dependent transport system permease family.</text>
</comment>
<feature type="transmembrane region" description="Helical" evidence="7">
    <location>
        <begin position="233"/>
        <end position="255"/>
    </location>
</feature>
<evidence type="ECO:0000256" key="7">
    <source>
        <dbReference type="RuleBase" id="RU363032"/>
    </source>
</evidence>
<dbReference type="InterPro" id="IPR000515">
    <property type="entry name" value="MetI-like"/>
</dbReference>
<name>A0A7X2TRP7_9SPIO</name>
<proteinExistence type="inferred from homology"/>